<sequence>MSSVICQIQPLPQSPTTAIFLSKSLMKQWNCTHGELIEIELGNKSAQVRIFQNKRPGYFIILSSTLARQLVIPFAGSTRTRASFHDKKLRLGPVIGILTTGFTGNMTAPFGARTLLFRNFLLASEIEKPFFYVFTPEMINWQNKTVIGYYYKKDNSGEWRWMRSLSPLPDVVYERVPNRKAESLARVQSCLLRLKESTHCQVFNQGFFNKWTIYQLIKSHPQTASYSPESQLNPTSKVLKNMLDKYKMVYLKPSGGSLGMGIFRITHHPTQGYFSRFHQGEKSILHRFRTLENLLKFYFKNNPDKLKNYLVQQGIRLLKVNGRPVDFRVHMHKDSTGKWKVVGIAAKVAGLGSVTTHVRTGGSVFTDDLLKEILPNHAQKVKEMLVQAAVEIAEVLEEKLSGPLGELGMDMGIDQNQRIWLFEVNSKPGRHIFHHPNLREAGRQSAKYITEYSLKLAEFV</sequence>
<evidence type="ECO:0008006" key="3">
    <source>
        <dbReference type="Google" id="ProtNLM"/>
    </source>
</evidence>
<proteinExistence type="predicted"/>
<gene>
    <name evidence="1" type="ORF">DL897_02055</name>
</gene>
<dbReference type="RefSeq" id="WP_113657460.1">
    <property type="nucleotide sequence ID" value="NZ_KZ845663.1"/>
</dbReference>
<comment type="caution">
    <text evidence="1">The sequence shown here is derived from an EMBL/GenBank/DDBJ whole genome shotgun (WGS) entry which is preliminary data.</text>
</comment>
<dbReference type="OrthoDB" id="7869153at2"/>
<reference evidence="1 2" key="1">
    <citation type="submission" date="2018-06" db="EMBL/GenBank/DDBJ databases">
        <title>Thermoflavimicrobium daqus sp. nov., a thermophilic microbe isolated from Moutai-flavour Daqu.</title>
        <authorList>
            <person name="Wang X."/>
            <person name="Zhou H."/>
        </authorList>
    </citation>
    <scope>NUCLEOTIDE SEQUENCE [LARGE SCALE GENOMIC DNA]</scope>
    <source>
        <strain evidence="1 2">FBKL4.011</strain>
    </source>
</reference>
<evidence type="ECO:0000313" key="1">
    <source>
        <dbReference type="EMBL" id="RAL26855.1"/>
    </source>
</evidence>
<dbReference type="EMBL" id="QJKK01000001">
    <property type="protein sequence ID" value="RAL26855.1"/>
    <property type="molecule type" value="Genomic_DNA"/>
</dbReference>
<dbReference type="SUPFAM" id="SSF56059">
    <property type="entry name" value="Glutathione synthetase ATP-binding domain-like"/>
    <property type="match status" value="1"/>
</dbReference>
<dbReference type="AlphaFoldDB" id="A0A364K982"/>
<dbReference type="Gene3D" id="3.30.470.20">
    <property type="entry name" value="ATP-grasp fold, B domain"/>
    <property type="match status" value="1"/>
</dbReference>
<dbReference type="Proteomes" id="UP000251213">
    <property type="component" value="Unassembled WGS sequence"/>
</dbReference>
<keyword evidence="2" id="KW-1185">Reference proteome</keyword>
<reference evidence="1 2" key="2">
    <citation type="submission" date="2018-06" db="EMBL/GenBank/DDBJ databases">
        <authorList>
            <person name="Zhirakovskaya E."/>
        </authorList>
    </citation>
    <scope>NUCLEOTIDE SEQUENCE [LARGE SCALE GENOMIC DNA]</scope>
    <source>
        <strain evidence="1 2">FBKL4.011</strain>
    </source>
</reference>
<protein>
    <recommendedName>
        <fullName evidence="3">YheC/YheD family protein</fullName>
    </recommendedName>
</protein>
<evidence type="ECO:0000313" key="2">
    <source>
        <dbReference type="Proteomes" id="UP000251213"/>
    </source>
</evidence>
<organism evidence="1 2">
    <name type="scientific">Thermoflavimicrobium daqui</name>
    <dbReference type="NCBI Taxonomy" id="2137476"/>
    <lineage>
        <taxon>Bacteria</taxon>
        <taxon>Bacillati</taxon>
        <taxon>Bacillota</taxon>
        <taxon>Bacilli</taxon>
        <taxon>Bacillales</taxon>
        <taxon>Thermoactinomycetaceae</taxon>
        <taxon>Thermoflavimicrobium</taxon>
    </lineage>
</organism>
<dbReference type="Pfam" id="PF14398">
    <property type="entry name" value="ATPgrasp_YheCD"/>
    <property type="match status" value="1"/>
</dbReference>
<name>A0A364K982_9BACL</name>
<dbReference type="InterPro" id="IPR026838">
    <property type="entry name" value="YheC/D"/>
</dbReference>
<accession>A0A364K982</accession>